<dbReference type="EMBL" id="BAAAMJ010000072">
    <property type="protein sequence ID" value="GAA1933555.1"/>
    <property type="molecule type" value="Genomic_DNA"/>
</dbReference>
<comment type="caution">
    <text evidence="4">The sequence shown here is derived from an EMBL/GenBank/DDBJ whole genome shotgun (WGS) entry which is preliminary data.</text>
</comment>
<evidence type="ECO:0000259" key="2">
    <source>
        <dbReference type="Pfam" id="PF00501"/>
    </source>
</evidence>
<dbReference type="InterPro" id="IPR045851">
    <property type="entry name" value="AMP-bd_C_sf"/>
</dbReference>
<accession>A0ABN2PUI6</accession>
<dbReference type="InterPro" id="IPR000873">
    <property type="entry name" value="AMP-dep_synth/lig_dom"/>
</dbReference>
<reference evidence="4 5" key="1">
    <citation type="journal article" date="2019" name="Int. J. Syst. Evol. Microbiol.">
        <title>The Global Catalogue of Microorganisms (GCM) 10K type strain sequencing project: providing services to taxonomists for standard genome sequencing and annotation.</title>
        <authorList>
            <consortium name="The Broad Institute Genomics Platform"/>
            <consortium name="The Broad Institute Genome Sequencing Center for Infectious Disease"/>
            <person name="Wu L."/>
            <person name="Ma J."/>
        </authorList>
    </citation>
    <scope>NUCLEOTIDE SEQUENCE [LARGE SCALE GENOMIC DNA]</scope>
    <source>
        <strain evidence="4 5">JCM 13581</strain>
    </source>
</reference>
<feature type="domain" description="AMP-binding enzyme C-terminal" evidence="3">
    <location>
        <begin position="460"/>
        <end position="538"/>
    </location>
</feature>
<evidence type="ECO:0000256" key="1">
    <source>
        <dbReference type="ARBA" id="ARBA00006432"/>
    </source>
</evidence>
<dbReference type="InterPro" id="IPR042099">
    <property type="entry name" value="ANL_N_sf"/>
</dbReference>
<dbReference type="PANTHER" id="PTHR22754:SF32">
    <property type="entry name" value="DISCO-INTERACTING PROTEIN 2"/>
    <property type="match status" value="1"/>
</dbReference>
<dbReference type="Gene3D" id="3.40.50.12780">
    <property type="entry name" value="N-terminal domain of ligase-like"/>
    <property type="match status" value="1"/>
</dbReference>
<proteinExistence type="inferred from homology"/>
<comment type="similarity">
    <text evidence="1">Belongs to the ATP-dependent AMP-binding enzyme family.</text>
</comment>
<dbReference type="PROSITE" id="PS00455">
    <property type="entry name" value="AMP_BINDING"/>
    <property type="match status" value="1"/>
</dbReference>
<dbReference type="InterPro" id="IPR025110">
    <property type="entry name" value="AMP-bd_C"/>
</dbReference>
<dbReference type="Proteomes" id="UP001501303">
    <property type="component" value="Unassembled WGS sequence"/>
</dbReference>
<protein>
    <submittedName>
        <fullName evidence="4">AMP-binding protein</fullName>
    </submittedName>
</protein>
<keyword evidence="5" id="KW-1185">Reference proteome</keyword>
<dbReference type="Gene3D" id="3.30.300.30">
    <property type="match status" value="1"/>
</dbReference>
<feature type="domain" description="AMP-dependent synthetase/ligase" evidence="2">
    <location>
        <begin position="21"/>
        <end position="411"/>
    </location>
</feature>
<dbReference type="Pfam" id="PF00501">
    <property type="entry name" value="AMP-binding"/>
    <property type="match status" value="1"/>
</dbReference>
<sequence>MIPTATLLPVDLRAVAEHSGGVTFLDSREVTGELTYADLALRARGATGALRDRELRPGARVLLPLPTGPEYLIALLGCLAGGFVPCTVPPPIRPEDPGSTGMRQFRAALEAVVPDAVVMAGPPPAGLSGGGPPFLDTTDLAHPPVPEDSLPAAGPDTLHHIQLTSGSTSAPRAAVLTHGQVAASLSANLGALEPLTPHERILHWLPLHHDMGFVLTLTALHAGLPLDLMPSIAFLRDPLSWLRHISRRGATVTAAPPFGYRAAAERSRRAPVAGLDLSSLRQAYVGAEPIPFSVLSAFQEEFAGRGLAEDVLIPCYGMAETVLASTMSLGTTPSGELGWGRVRAVRLDREALRENRAVEARERAPALTSVACGRPVSGLSVEIRTPEGRLCAEGEVGEIVLSGDSVMAGYLGPGGRPVPVPGGRHASGDLGFLRNGELHVVGRVKEMLVVRGKNLPPYDVEAAVESHPDVAAGAAAVFSCTDDDGEYVVAVVESRHGPAGSGTLREEIAALVRGAFGFTPREVVVVRRGRIPRTTSGKRQRAGLRDAYLRGELL</sequence>
<gene>
    <name evidence="4" type="ORF">GCM10009716_45980</name>
</gene>
<dbReference type="SUPFAM" id="SSF56801">
    <property type="entry name" value="Acetyl-CoA synthetase-like"/>
    <property type="match status" value="1"/>
</dbReference>
<evidence type="ECO:0000313" key="5">
    <source>
        <dbReference type="Proteomes" id="UP001501303"/>
    </source>
</evidence>
<organism evidence="4 5">
    <name type="scientific">Streptomyces sodiiphilus</name>
    <dbReference type="NCBI Taxonomy" id="226217"/>
    <lineage>
        <taxon>Bacteria</taxon>
        <taxon>Bacillati</taxon>
        <taxon>Actinomycetota</taxon>
        <taxon>Actinomycetes</taxon>
        <taxon>Kitasatosporales</taxon>
        <taxon>Streptomycetaceae</taxon>
        <taxon>Streptomyces</taxon>
    </lineage>
</organism>
<evidence type="ECO:0000313" key="4">
    <source>
        <dbReference type="EMBL" id="GAA1933555.1"/>
    </source>
</evidence>
<dbReference type="PANTHER" id="PTHR22754">
    <property type="entry name" value="DISCO-INTERACTING PROTEIN 2 DIP2 -RELATED"/>
    <property type="match status" value="1"/>
</dbReference>
<dbReference type="RefSeq" id="WP_344266124.1">
    <property type="nucleotide sequence ID" value="NZ_BAAAMJ010000072.1"/>
</dbReference>
<evidence type="ECO:0000259" key="3">
    <source>
        <dbReference type="Pfam" id="PF13193"/>
    </source>
</evidence>
<dbReference type="Pfam" id="PF13193">
    <property type="entry name" value="AMP-binding_C"/>
    <property type="match status" value="1"/>
</dbReference>
<name>A0ABN2PUI6_9ACTN</name>
<dbReference type="InterPro" id="IPR020845">
    <property type="entry name" value="AMP-binding_CS"/>
</dbReference>